<dbReference type="OrthoDB" id="4841081at2759"/>
<keyword evidence="7" id="KW-0051">Antiviral defense</keyword>
<evidence type="ECO:0000256" key="6">
    <source>
        <dbReference type="ARBA" id="ARBA00022692"/>
    </source>
</evidence>
<dbReference type="STRING" id="1237896.T0M7U2"/>
<dbReference type="Proteomes" id="UP000015530">
    <property type="component" value="Unassembled WGS sequence"/>
</dbReference>
<evidence type="ECO:0000256" key="8">
    <source>
        <dbReference type="ARBA" id="ARBA00023136"/>
    </source>
</evidence>
<evidence type="ECO:0000256" key="2">
    <source>
        <dbReference type="ARBA" id="ARBA00004651"/>
    </source>
</evidence>
<evidence type="ECO:0000256" key="1">
    <source>
        <dbReference type="ARBA" id="ARBA00004496"/>
    </source>
</evidence>
<comment type="subcellular location">
    <subcellularLocation>
        <location evidence="2">Cell membrane</location>
        <topology evidence="2">Multi-pass membrane protein</topology>
    </subcellularLocation>
    <subcellularLocation>
        <location evidence="1">Cytoplasm</location>
    </subcellularLocation>
</comment>
<evidence type="ECO:0000256" key="7">
    <source>
        <dbReference type="ARBA" id="ARBA00023118"/>
    </source>
</evidence>
<evidence type="ECO:0000313" key="9">
    <source>
        <dbReference type="EMBL" id="EQB57005.1"/>
    </source>
</evidence>
<keyword evidence="3" id="KW-1134">Transmembrane beta strand</keyword>
<sequence>MASVHRSYFLSPSWDLQPNEVVLGSVIGNLKLPQKSISQMSFDDTVQSEVRIQTTTEASGLAKASNGWSGGIFSSFIQLVAVGGELSYSTASNVEIEYFCDTVVTSRLSLSAEYVKKVAGDEAVDTYLKFGGLNSKLFIITGVKVATGVTITTTEEKAQDGKASVGLDIPQVGVKFGPQGTWSSIQQSKHTITIDGPIVFAFQVEKLKISRRGGITSSPYVKGTMLGNQKGATYDFVLGGDHLEEEEVDDFGLNARLGTDGTGNQCQILW</sequence>
<keyword evidence="8" id="KW-0472">Membrane</keyword>
<dbReference type="OMA" id="HYEENTH"/>
<dbReference type="InterPro" id="IPR058978">
    <property type="entry name" value="GSDM_bact-type"/>
</dbReference>
<name>T0M7U2_COLGC</name>
<proteinExistence type="predicted"/>
<organism evidence="9 10">
    <name type="scientific">Colletotrichum gloeosporioides (strain Cg-14)</name>
    <name type="common">Anthracnose fungus</name>
    <name type="synonym">Glomerella cingulata</name>
    <dbReference type="NCBI Taxonomy" id="1237896"/>
    <lineage>
        <taxon>Eukaryota</taxon>
        <taxon>Fungi</taxon>
        <taxon>Dikarya</taxon>
        <taxon>Ascomycota</taxon>
        <taxon>Pezizomycotina</taxon>
        <taxon>Sordariomycetes</taxon>
        <taxon>Hypocreomycetidae</taxon>
        <taxon>Glomerellales</taxon>
        <taxon>Glomerellaceae</taxon>
        <taxon>Colletotrichum</taxon>
        <taxon>Colletotrichum gloeosporioides species complex</taxon>
    </lineage>
</organism>
<accession>T0M7U2</accession>
<comment type="caution">
    <text evidence="9">The sequence shown here is derived from an EMBL/GenBank/DDBJ whole genome shotgun (WGS) entry which is preliminary data.</text>
</comment>
<dbReference type="EMBL" id="AMYD01000608">
    <property type="protein sequence ID" value="EQB57005.1"/>
    <property type="molecule type" value="Genomic_DNA"/>
</dbReference>
<dbReference type="AlphaFoldDB" id="T0M7U2"/>
<dbReference type="HOGENOM" id="CLU_1030631_0_0_1"/>
<dbReference type="Pfam" id="PF26164">
    <property type="entry name" value="Bact_GSDM"/>
    <property type="match status" value="1"/>
</dbReference>
<gene>
    <name evidence="9" type="ORF">CGLO_02932</name>
</gene>
<keyword evidence="5" id="KW-0963">Cytoplasm</keyword>
<evidence type="ECO:0000256" key="5">
    <source>
        <dbReference type="ARBA" id="ARBA00022490"/>
    </source>
</evidence>
<evidence type="ECO:0000256" key="4">
    <source>
        <dbReference type="ARBA" id="ARBA00022475"/>
    </source>
</evidence>
<reference evidence="10" key="1">
    <citation type="journal article" date="2013" name="Mol. Plant Microbe Interact.">
        <title>Global aspects of pacC regulation of pathogenicity genes in Colletotrichum gloeosporioides as revealed by transcriptome analysis.</title>
        <authorList>
            <person name="Alkan N."/>
            <person name="Meng X."/>
            <person name="Friedlander G."/>
            <person name="Reuveni E."/>
            <person name="Sukno S."/>
            <person name="Sherman A."/>
            <person name="Thon M."/>
            <person name="Fluhr R."/>
            <person name="Prusky D."/>
        </authorList>
    </citation>
    <scope>NUCLEOTIDE SEQUENCE [LARGE SCALE GENOMIC DNA]</scope>
    <source>
        <strain evidence="10">Cg-14</strain>
    </source>
</reference>
<evidence type="ECO:0000313" key="10">
    <source>
        <dbReference type="Proteomes" id="UP000015530"/>
    </source>
</evidence>
<protein>
    <submittedName>
        <fullName evidence="9">Uncharacterized protein</fullName>
    </submittedName>
</protein>
<keyword evidence="6" id="KW-0812">Transmembrane</keyword>
<keyword evidence="4" id="KW-1003">Cell membrane</keyword>
<evidence type="ECO:0000256" key="3">
    <source>
        <dbReference type="ARBA" id="ARBA00022452"/>
    </source>
</evidence>